<name>A0A1I1V657_9ACTN</name>
<gene>
    <name evidence="5" type="ORF">SAMN04487819_10313</name>
</gene>
<dbReference type="PANTHER" id="PTHR12526:SF630">
    <property type="entry name" value="GLYCOSYLTRANSFERASE"/>
    <property type="match status" value="1"/>
</dbReference>
<dbReference type="RefSeq" id="WP_092924491.1">
    <property type="nucleotide sequence ID" value="NZ_FOMZ01000003.1"/>
</dbReference>
<dbReference type="Pfam" id="PF00534">
    <property type="entry name" value="Glycos_transf_1"/>
    <property type="match status" value="1"/>
</dbReference>
<dbReference type="InterPro" id="IPR028098">
    <property type="entry name" value="Glyco_trans_4-like_N"/>
</dbReference>
<keyword evidence="2" id="KW-0808">Transferase</keyword>
<accession>A0A1I1V657</accession>
<evidence type="ECO:0000256" key="1">
    <source>
        <dbReference type="ARBA" id="ARBA00022676"/>
    </source>
</evidence>
<dbReference type="SUPFAM" id="SSF53756">
    <property type="entry name" value="UDP-Glycosyltransferase/glycogen phosphorylase"/>
    <property type="match status" value="1"/>
</dbReference>
<evidence type="ECO:0000259" key="4">
    <source>
        <dbReference type="Pfam" id="PF13439"/>
    </source>
</evidence>
<keyword evidence="6" id="KW-1185">Reference proteome</keyword>
<dbReference type="CDD" id="cd03811">
    <property type="entry name" value="GT4_GT28_WabH-like"/>
    <property type="match status" value="1"/>
</dbReference>
<dbReference type="InterPro" id="IPR001296">
    <property type="entry name" value="Glyco_trans_1"/>
</dbReference>
<feature type="domain" description="Glycosyl transferase family 1" evidence="3">
    <location>
        <begin position="224"/>
        <end position="385"/>
    </location>
</feature>
<evidence type="ECO:0000259" key="3">
    <source>
        <dbReference type="Pfam" id="PF00534"/>
    </source>
</evidence>
<dbReference type="AlphaFoldDB" id="A0A1I1V657"/>
<reference evidence="6" key="1">
    <citation type="submission" date="2016-10" db="EMBL/GenBank/DDBJ databases">
        <authorList>
            <person name="Varghese N."/>
            <person name="Submissions S."/>
        </authorList>
    </citation>
    <scope>NUCLEOTIDE SEQUENCE [LARGE SCALE GENOMIC DNA]</scope>
    <source>
        <strain evidence="6">DSM 45004</strain>
    </source>
</reference>
<sequence>MTRSPFESPVTARKAAAVFRKAVRDRFRPRDSRNHSPSELLLVHPSAELYGSDRVFLESVRALTGAGHRVLVVLPQQGPLVPYLRRTGARVHHCPTAVLRKSVLHPTGLLGFLRDGLVALPAMLRVLSRRYAAVYISTITVPTWTLLAAALGHRVVTHVHEAEDAQPLPVRVGLALPLLACRGVVVNSRAAAGVLHRAIPRLRDRTSVVYNGVAGPEHPRVDTRSTRPRRLVLVGRLSPRKGTDTAVRALALLRERGHPVTLDLIGSVFDGYEWFEREIERLVRAHGLSDSVRLHGFDSAVWHHYAEADIALVPSRFEPFGNTAVEAQLAGLPVVVTDVQGLPETVGDGSRGHIVEADDPEALADGVERLLLDWSGALELAEHARHEAAALFAPDRYHDSLRQTINELTVPGTDGRRVPRRGLRARRRTR</sequence>
<dbReference type="Pfam" id="PF13439">
    <property type="entry name" value="Glyco_transf_4"/>
    <property type="match status" value="1"/>
</dbReference>
<evidence type="ECO:0000256" key="2">
    <source>
        <dbReference type="ARBA" id="ARBA00022679"/>
    </source>
</evidence>
<dbReference type="PANTHER" id="PTHR12526">
    <property type="entry name" value="GLYCOSYLTRANSFERASE"/>
    <property type="match status" value="1"/>
</dbReference>
<dbReference type="GO" id="GO:0016757">
    <property type="term" value="F:glycosyltransferase activity"/>
    <property type="evidence" value="ECO:0007669"/>
    <property type="project" value="UniProtKB-KW"/>
</dbReference>
<dbReference type="Proteomes" id="UP000198716">
    <property type="component" value="Unassembled WGS sequence"/>
</dbReference>
<feature type="domain" description="Glycosyltransferase subfamily 4-like N-terminal" evidence="4">
    <location>
        <begin position="51"/>
        <end position="213"/>
    </location>
</feature>
<protein>
    <submittedName>
        <fullName evidence="5">Uncharacterized protein</fullName>
    </submittedName>
</protein>
<evidence type="ECO:0000313" key="6">
    <source>
        <dbReference type="Proteomes" id="UP000198716"/>
    </source>
</evidence>
<proteinExistence type="predicted"/>
<dbReference type="Gene3D" id="3.40.50.2000">
    <property type="entry name" value="Glycogen Phosphorylase B"/>
    <property type="match status" value="2"/>
</dbReference>
<keyword evidence="1" id="KW-0328">Glycosyltransferase</keyword>
<evidence type="ECO:0000313" key="5">
    <source>
        <dbReference type="EMBL" id="SFD76573.1"/>
    </source>
</evidence>
<dbReference type="EMBL" id="FOMZ01000003">
    <property type="protein sequence ID" value="SFD76573.1"/>
    <property type="molecule type" value="Genomic_DNA"/>
</dbReference>
<organism evidence="5 6">
    <name type="scientific">Actinopolyspora alba</name>
    <dbReference type="NCBI Taxonomy" id="673379"/>
    <lineage>
        <taxon>Bacteria</taxon>
        <taxon>Bacillati</taxon>
        <taxon>Actinomycetota</taxon>
        <taxon>Actinomycetes</taxon>
        <taxon>Actinopolysporales</taxon>
        <taxon>Actinopolysporaceae</taxon>
        <taxon>Actinopolyspora</taxon>
        <taxon>Actinopolyspora alba group</taxon>
    </lineage>
</organism>